<dbReference type="RefSeq" id="WP_148980873.1">
    <property type="nucleotide sequence ID" value="NZ_CP043315.1"/>
</dbReference>
<proteinExistence type="predicted"/>
<accession>A0A5C0UDB1</accession>
<dbReference type="EMBL" id="CP043315">
    <property type="protein sequence ID" value="QEK38026.1"/>
    <property type="molecule type" value="Genomic_DNA"/>
</dbReference>
<gene>
    <name evidence="1" type="ORF">FZC35_01385</name>
</gene>
<evidence type="ECO:0000313" key="2">
    <source>
        <dbReference type="Proteomes" id="UP000325155"/>
    </source>
</evidence>
<dbReference type="OrthoDB" id="9901894at2"/>
<dbReference type="KEGG" id="cip:FZC35_01385"/>
<evidence type="ECO:0000313" key="1">
    <source>
        <dbReference type="EMBL" id="QEK38026.1"/>
    </source>
</evidence>
<dbReference type="AlphaFoldDB" id="A0A5C0UDB1"/>
<protein>
    <submittedName>
        <fullName evidence="1">Uncharacterized protein</fullName>
    </submittedName>
</protein>
<name>A0A5C0UDB1_9PROT</name>
<organism evidence="1 2">
    <name type="scientific">Candidatus Cytomitobacter indipagum</name>
    <dbReference type="NCBI Taxonomy" id="2601575"/>
    <lineage>
        <taxon>Bacteria</taxon>
        <taxon>Pseudomonadati</taxon>
        <taxon>Pseudomonadota</taxon>
        <taxon>Alphaproteobacteria</taxon>
        <taxon>Holosporales</taxon>
        <taxon>Holosporaceae</taxon>
        <taxon>Candidatus Cytomitobacter</taxon>
    </lineage>
</organism>
<sequence>MKLVFNIISICFLFNFIKAETVKNPDQCIKKDAKKKEKINCSKVKNIRISIEEEENETNKLKIAFEQGDWLVKYARNSVTKIMRKYCQEAYKSYLQDLIMIRLHDLNEITDKTLDKQLGETDHKCKLCLSAIKISNDAYFVQKHGNKFIYRDYNDKK</sequence>
<keyword evidence="2" id="KW-1185">Reference proteome</keyword>
<dbReference type="Proteomes" id="UP000325155">
    <property type="component" value="Chromosome"/>
</dbReference>
<reference evidence="1 2" key="1">
    <citation type="submission" date="2019-08" db="EMBL/GenBank/DDBJ databases">
        <title>Highly reduced genomes of protist endosymbionts show evolutionary convergence.</title>
        <authorList>
            <person name="George E."/>
            <person name="Husnik F."/>
            <person name="Tashyreva D."/>
            <person name="Prokopchuk G."/>
            <person name="Horak A."/>
            <person name="Kwong W.K."/>
            <person name="Lukes J."/>
            <person name="Keeling P.J."/>
        </authorList>
    </citation>
    <scope>NUCLEOTIDE SEQUENCE [LARGE SCALE GENOMIC DNA]</scope>
    <source>
        <strain evidence="1">1605</strain>
    </source>
</reference>